<keyword evidence="8" id="KW-1133">Transmembrane helix</keyword>
<dbReference type="VEuPathDB" id="FungiDB:ASPWEDRAFT_97262"/>
<feature type="non-terminal residue" evidence="13">
    <location>
        <position position="196"/>
    </location>
</feature>
<dbReference type="STRING" id="1073089.A0A1L9RNJ9"/>
<keyword evidence="14" id="KW-1185">Reference proteome</keyword>
<dbReference type="PRINTS" id="PR00727">
    <property type="entry name" value="LEADERPTASE"/>
</dbReference>
<sequence>LAPIVPIGMFFSEHVLQVMWVRGPSMTPYINENYEQMRTASDMVLVNMWPWGGGGWPWERKRRLERGMVVTFRSPANPSHTAIKRIVGLPGDRITTRDPCLKPTQIVPFNHVWLEGDAEDPNKSLDSNTYGPVSISLLSGRVMAVLWPRLRMLRWSDWENGVVEGDYERRLGENYRGGVRERVVKGAVDFERPVVE</sequence>
<dbReference type="Gene3D" id="2.10.109.10">
    <property type="entry name" value="Umud Fragment, subunit A"/>
    <property type="match status" value="1"/>
</dbReference>
<evidence type="ECO:0000256" key="10">
    <source>
        <dbReference type="ARBA" id="ARBA00023136"/>
    </source>
</evidence>
<evidence type="ECO:0000256" key="6">
    <source>
        <dbReference type="ARBA" id="ARBA00022792"/>
    </source>
</evidence>
<dbReference type="OrthoDB" id="9996127at2759"/>
<dbReference type="InterPro" id="IPR000223">
    <property type="entry name" value="Pept_S26A_signal_pept_1"/>
</dbReference>
<dbReference type="AlphaFoldDB" id="A0A1L9RNJ9"/>
<dbReference type="GO" id="GO:0006465">
    <property type="term" value="P:signal peptide processing"/>
    <property type="evidence" value="ECO:0007669"/>
    <property type="project" value="InterPro"/>
</dbReference>
<accession>A0A1L9RNJ9</accession>
<reference evidence="14" key="1">
    <citation type="journal article" date="2017" name="Genome Biol.">
        <title>Comparative genomics reveals high biological diversity and specific adaptations in the industrially and medically important fungal genus Aspergillus.</title>
        <authorList>
            <person name="de Vries R.P."/>
            <person name="Riley R."/>
            <person name="Wiebenga A."/>
            <person name="Aguilar-Osorio G."/>
            <person name="Amillis S."/>
            <person name="Uchima C.A."/>
            <person name="Anderluh G."/>
            <person name="Asadollahi M."/>
            <person name="Askin M."/>
            <person name="Barry K."/>
            <person name="Battaglia E."/>
            <person name="Bayram O."/>
            <person name="Benocci T."/>
            <person name="Braus-Stromeyer S.A."/>
            <person name="Caldana C."/>
            <person name="Canovas D."/>
            <person name="Cerqueira G.C."/>
            <person name="Chen F."/>
            <person name="Chen W."/>
            <person name="Choi C."/>
            <person name="Clum A."/>
            <person name="Dos Santos R.A."/>
            <person name="Damasio A.R."/>
            <person name="Diallinas G."/>
            <person name="Emri T."/>
            <person name="Fekete E."/>
            <person name="Flipphi M."/>
            <person name="Freyberg S."/>
            <person name="Gallo A."/>
            <person name="Gournas C."/>
            <person name="Habgood R."/>
            <person name="Hainaut M."/>
            <person name="Harispe M.L."/>
            <person name="Henrissat B."/>
            <person name="Hilden K.S."/>
            <person name="Hope R."/>
            <person name="Hossain A."/>
            <person name="Karabika E."/>
            <person name="Karaffa L."/>
            <person name="Karanyi Z."/>
            <person name="Krasevec N."/>
            <person name="Kuo A."/>
            <person name="Kusch H."/>
            <person name="LaButti K."/>
            <person name="Lagendijk E.L."/>
            <person name="Lapidus A."/>
            <person name="Levasseur A."/>
            <person name="Lindquist E."/>
            <person name="Lipzen A."/>
            <person name="Logrieco A.F."/>
            <person name="MacCabe A."/>
            <person name="Maekelae M.R."/>
            <person name="Malavazi I."/>
            <person name="Melin P."/>
            <person name="Meyer V."/>
            <person name="Mielnichuk N."/>
            <person name="Miskei M."/>
            <person name="Molnar A.P."/>
            <person name="Mule G."/>
            <person name="Ngan C.Y."/>
            <person name="Orejas M."/>
            <person name="Orosz E."/>
            <person name="Ouedraogo J.P."/>
            <person name="Overkamp K.M."/>
            <person name="Park H.-S."/>
            <person name="Perrone G."/>
            <person name="Piumi F."/>
            <person name="Punt P.J."/>
            <person name="Ram A.F."/>
            <person name="Ramon A."/>
            <person name="Rauscher S."/>
            <person name="Record E."/>
            <person name="Riano-Pachon D.M."/>
            <person name="Robert V."/>
            <person name="Roehrig J."/>
            <person name="Ruller R."/>
            <person name="Salamov A."/>
            <person name="Salih N.S."/>
            <person name="Samson R.A."/>
            <person name="Sandor E."/>
            <person name="Sanguinetti M."/>
            <person name="Schuetze T."/>
            <person name="Sepcic K."/>
            <person name="Shelest E."/>
            <person name="Sherlock G."/>
            <person name="Sophianopoulou V."/>
            <person name="Squina F.M."/>
            <person name="Sun H."/>
            <person name="Susca A."/>
            <person name="Todd R.B."/>
            <person name="Tsang A."/>
            <person name="Unkles S.E."/>
            <person name="van de Wiele N."/>
            <person name="van Rossen-Uffink D."/>
            <person name="Oliveira J.V."/>
            <person name="Vesth T.C."/>
            <person name="Visser J."/>
            <person name="Yu J.-H."/>
            <person name="Zhou M."/>
            <person name="Andersen M.R."/>
            <person name="Archer D.B."/>
            <person name="Baker S.E."/>
            <person name="Benoit I."/>
            <person name="Brakhage A.A."/>
            <person name="Braus G.H."/>
            <person name="Fischer R."/>
            <person name="Frisvad J.C."/>
            <person name="Goldman G.H."/>
            <person name="Houbraken J."/>
            <person name="Oakley B."/>
            <person name="Pocsi I."/>
            <person name="Scazzocchio C."/>
            <person name="Seiboth B."/>
            <person name="vanKuyk P.A."/>
            <person name="Wortman J."/>
            <person name="Dyer P.S."/>
            <person name="Grigoriev I.V."/>
        </authorList>
    </citation>
    <scope>NUCLEOTIDE SEQUENCE [LARGE SCALE GENOMIC DNA]</scope>
    <source>
        <strain evidence="14">DTO 134E9</strain>
    </source>
</reference>
<gene>
    <name evidence="13" type="ORF">ASPWEDRAFT_97262</name>
</gene>
<feature type="active site" evidence="11">
    <location>
        <position position="84"/>
    </location>
</feature>
<comment type="subcellular location">
    <subcellularLocation>
        <location evidence="1">Mitochondrion inner membrane</location>
        <topology evidence="1">Single-pass membrane protein</topology>
    </subcellularLocation>
</comment>
<dbReference type="InterPro" id="IPR036286">
    <property type="entry name" value="LexA/Signal_pep-like_sf"/>
</dbReference>
<feature type="active site" evidence="11">
    <location>
        <position position="25"/>
    </location>
</feature>
<evidence type="ECO:0000256" key="11">
    <source>
        <dbReference type="PIRSR" id="PIRSR600223-1"/>
    </source>
</evidence>
<dbReference type="SUPFAM" id="SSF51306">
    <property type="entry name" value="LexA/Signal peptidase"/>
    <property type="match status" value="1"/>
</dbReference>
<evidence type="ECO:0000256" key="3">
    <source>
        <dbReference type="ARBA" id="ARBA00013650"/>
    </source>
</evidence>
<dbReference type="EMBL" id="KV878211">
    <property type="protein sequence ID" value="OJJ36520.1"/>
    <property type="molecule type" value="Genomic_DNA"/>
</dbReference>
<dbReference type="FunFam" id="2.10.109.10:FF:000023">
    <property type="entry name" value="Mitochondrial inner membrane protease subunit 2"/>
    <property type="match status" value="1"/>
</dbReference>
<evidence type="ECO:0000256" key="9">
    <source>
        <dbReference type="ARBA" id="ARBA00023128"/>
    </source>
</evidence>
<dbReference type="InterPro" id="IPR019533">
    <property type="entry name" value="Peptidase_S26"/>
</dbReference>
<dbReference type="RefSeq" id="XP_040690196.1">
    <property type="nucleotide sequence ID" value="XM_040839621.1"/>
</dbReference>
<dbReference type="InterPro" id="IPR037730">
    <property type="entry name" value="IMP2"/>
</dbReference>
<dbReference type="PANTHER" id="PTHR46041:SF2">
    <property type="entry name" value="MITOCHONDRIAL INNER MEMBRANE PROTEASE SUBUNIT 2"/>
    <property type="match status" value="1"/>
</dbReference>
<dbReference type="GO" id="GO:0004252">
    <property type="term" value="F:serine-type endopeptidase activity"/>
    <property type="evidence" value="ECO:0007669"/>
    <property type="project" value="InterPro"/>
</dbReference>
<keyword evidence="4" id="KW-0645">Protease</keyword>
<keyword evidence="10" id="KW-0472">Membrane</keyword>
<feature type="domain" description="Peptidase S26" evidence="12">
    <location>
        <begin position="5"/>
        <end position="98"/>
    </location>
</feature>
<comment type="similarity">
    <text evidence="2">Belongs to the peptidase S26 family. IMP2 subfamily.</text>
</comment>
<keyword evidence="9" id="KW-0496">Mitochondrion</keyword>
<keyword evidence="7" id="KW-0378">Hydrolase</keyword>
<evidence type="ECO:0000256" key="1">
    <source>
        <dbReference type="ARBA" id="ARBA00004434"/>
    </source>
</evidence>
<dbReference type="GeneID" id="63755469"/>
<dbReference type="GO" id="GO:0006627">
    <property type="term" value="P:protein processing involved in protein targeting to mitochondrion"/>
    <property type="evidence" value="ECO:0007669"/>
    <property type="project" value="InterPro"/>
</dbReference>
<dbReference type="Proteomes" id="UP000184383">
    <property type="component" value="Unassembled WGS sequence"/>
</dbReference>
<dbReference type="GO" id="GO:0042720">
    <property type="term" value="C:mitochondrial inner membrane peptidase complex"/>
    <property type="evidence" value="ECO:0007669"/>
    <property type="project" value="InterPro"/>
</dbReference>
<dbReference type="CDD" id="cd06530">
    <property type="entry name" value="S26_SPase_I"/>
    <property type="match status" value="1"/>
</dbReference>
<keyword evidence="5" id="KW-0812">Transmembrane</keyword>
<dbReference type="PANTHER" id="PTHR46041">
    <property type="entry name" value="MITOCHONDRIAL INNER MEMBRANE PROTEASE SUBUNIT 2"/>
    <property type="match status" value="1"/>
</dbReference>
<evidence type="ECO:0000256" key="5">
    <source>
        <dbReference type="ARBA" id="ARBA00022692"/>
    </source>
</evidence>
<protein>
    <recommendedName>
        <fullName evidence="3">Mitochondrial inner membrane protease subunit 2</fullName>
    </recommendedName>
</protein>
<feature type="non-terminal residue" evidence="13">
    <location>
        <position position="1"/>
    </location>
</feature>
<dbReference type="Pfam" id="PF10502">
    <property type="entry name" value="Peptidase_S26"/>
    <property type="match status" value="1"/>
</dbReference>
<evidence type="ECO:0000256" key="7">
    <source>
        <dbReference type="ARBA" id="ARBA00022801"/>
    </source>
</evidence>
<evidence type="ECO:0000313" key="14">
    <source>
        <dbReference type="Proteomes" id="UP000184383"/>
    </source>
</evidence>
<evidence type="ECO:0000256" key="4">
    <source>
        <dbReference type="ARBA" id="ARBA00022670"/>
    </source>
</evidence>
<evidence type="ECO:0000256" key="2">
    <source>
        <dbReference type="ARBA" id="ARBA00007066"/>
    </source>
</evidence>
<evidence type="ECO:0000313" key="13">
    <source>
        <dbReference type="EMBL" id="OJJ36520.1"/>
    </source>
</evidence>
<proteinExistence type="inferred from homology"/>
<keyword evidence="6" id="KW-0999">Mitochondrion inner membrane</keyword>
<evidence type="ECO:0000256" key="8">
    <source>
        <dbReference type="ARBA" id="ARBA00022989"/>
    </source>
</evidence>
<organism evidence="13 14">
    <name type="scientific">Aspergillus wentii DTO 134E9</name>
    <dbReference type="NCBI Taxonomy" id="1073089"/>
    <lineage>
        <taxon>Eukaryota</taxon>
        <taxon>Fungi</taxon>
        <taxon>Dikarya</taxon>
        <taxon>Ascomycota</taxon>
        <taxon>Pezizomycotina</taxon>
        <taxon>Eurotiomycetes</taxon>
        <taxon>Eurotiomycetidae</taxon>
        <taxon>Eurotiales</taxon>
        <taxon>Aspergillaceae</taxon>
        <taxon>Aspergillus</taxon>
        <taxon>Aspergillus subgen. Cremei</taxon>
    </lineage>
</organism>
<evidence type="ECO:0000259" key="12">
    <source>
        <dbReference type="Pfam" id="PF10502"/>
    </source>
</evidence>
<name>A0A1L9RNJ9_ASPWE</name>